<feature type="compositionally biased region" description="Low complexity" evidence="1">
    <location>
        <begin position="262"/>
        <end position="282"/>
    </location>
</feature>
<protein>
    <recommendedName>
        <fullName evidence="5">Protein bangles and beads</fullName>
    </recommendedName>
</protein>
<feature type="compositionally biased region" description="Low complexity" evidence="1">
    <location>
        <begin position="188"/>
        <end position="203"/>
    </location>
</feature>
<proteinExistence type="predicted"/>
<feature type="compositionally biased region" description="Basic and acidic residues" evidence="1">
    <location>
        <begin position="170"/>
        <end position="187"/>
    </location>
</feature>
<name>A0A9P9YCT9_9MUSC</name>
<organism evidence="3 4">
    <name type="scientific">Drosophila gunungcola</name>
    <name type="common">fruit fly</name>
    <dbReference type="NCBI Taxonomy" id="103775"/>
    <lineage>
        <taxon>Eukaryota</taxon>
        <taxon>Metazoa</taxon>
        <taxon>Ecdysozoa</taxon>
        <taxon>Arthropoda</taxon>
        <taxon>Hexapoda</taxon>
        <taxon>Insecta</taxon>
        <taxon>Pterygota</taxon>
        <taxon>Neoptera</taxon>
        <taxon>Endopterygota</taxon>
        <taxon>Diptera</taxon>
        <taxon>Brachycera</taxon>
        <taxon>Muscomorpha</taxon>
        <taxon>Ephydroidea</taxon>
        <taxon>Drosophilidae</taxon>
        <taxon>Drosophila</taxon>
        <taxon>Sophophora</taxon>
    </lineage>
</organism>
<dbReference type="OrthoDB" id="7871594at2759"/>
<feature type="region of interest" description="Disordered" evidence="1">
    <location>
        <begin position="94"/>
        <end position="422"/>
    </location>
</feature>
<reference evidence="3" key="1">
    <citation type="journal article" date="2023" name="Genome Biol. Evol.">
        <title>Long-read-based Genome Assembly of Drosophila gunungcola Reveals Fewer Chemosensory Genes in Flower-breeding Species.</title>
        <authorList>
            <person name="Negi A."/>
            <person name="Liao B.Y."/>
            <person name="Yeh S.D."/>
        </authorList>
    </citation>
    <scope>NUCLEOTIDE SEQUENCE</scope>
    <source>
        <strain evidence="3">Sukarami</strain>
    </source>
</reference>
<gene>
    <name evidence="3" type="ORF">M5D96_012609</name>
</gene>
<sequence>MKCQLLFVATVCLASVWALPVPDEEVAIQPDGGSKAELLTKTVLTTVAEPASLKPELEKVPEVKAAAPAEITPSQATEPAKEIIASGVELKASAPDVETAPAIPEKKTLPELEVPKPQEIPVEAEKKQEKTARTETEVKPTETQSQSQAIKAIELAPEAPAANAEVQKQVVDEVKPQEPKIDAKSAEEPAVVPVEKETAAVPEQPARQERINEIEQKEAKKETIATEEPAKPIEAAATPEPAKSETNIQVIAPEKKSIESVPAAAAPASAPAASPAAQAAQAKSGEAPKPVEQQKNTEIVAESAPVLKTNAPLAPAGATKVTEPLKEQPAVETIPAKSLPEEKKTEEEVVAPIAVPEPTAAVPEAKKIDEEPIAEQSNAPAAAPLAEQPKKSSEEKGDKSESKADDSSESKESEESSESKEN</sequence>
<feature type="compositionally biased region" description="Basic and acidic residues" evidence="1">
    <location>
        <begin position="123"/>
        <end position="140"/>
    </location>
</feature>
<feature type="chain" id="PRO_5040470090" description="Protein bangles and beads" evidence="2">
    <location>
        <begin position="19"/>
        <end position="422"/>
    </location>
</feature>
<feature type="compositionally biased region" description="Basic and acidic residues" evidence="1">
    <location>
        <begin position="388"/>
        <end position="422"/>
    </location>
</feature>
<dbReference type="AlphaFoldDB" id="A0A9P9YCT9"/>
<feature type="compositionally biased region" description="Basic and acidic residues" evidence="1">
    <location>
        <begin position="104"/>
        <end position="116"/>
    </location>
</feature>
<feature type="signal peptide" evidence="2">
    <location>
        <begin position="1"/>
        <end position="18"/>
    </location>
</feature>
<accession>A0A9P9YCT9</accession>
<evidence type="ECO:0000256" key="1">
    <source>
        <dbReference type="SAM" id="MobiDB-lite"/>
    </source>
</evidence>
<evidence type="ECO:0000313" key="4">
    <source>
        <dbReference type="Proteomes" id="UP001059596"/>
    </source>
</evidence>
<dbReference type="EMBL" id="JAMKOV010000067">
    <property type="protein sequence ID" value="KAI8034556.1"/>
    <property type="molecule type" value="Genomic_DNA"/>
</dbReference>
<keyword evidence="4" id="KW-1185">Reference proteome</keyword>
<evidence type="ECO:0000256" key="2">
    <source>
        <dbReference type="SAM" id="SignalP"/>
    </source>
</evidence>
<feature type="compositionally biased region" description="Basic and acidic residues" evidence="1">
    <location>
        <begin position="206"/>
        <end position="231"/>
    </location>
</feature>
<comment type="caution">
    <text evidence="3">The sequence shown here is derived from an EMBL/GenBank/DDBJ whole genome shotgun (WGS) entry which is preliminary data.</text>
</comment>
<evidence type="ECO:0008006" key="5">
    <source>
        <dbReference type="Google" id="ProtNLM"/>
    </source>
</evidence>
<dbReference type="Proteomes" id="UP001059596">
    <property type="component" value="Unassembled WGS sequence"/>
</dbReference>
<feature type="compositionally biased region" description="Low complexity" evidence="1">
    <location>
        <begin position="350"/>
        <end position="363"/>
    </location>
</feature>
<feature type="compositionally biased region" description="Low complexity" evidence="1">
    <location>
        <begin position="149"/>
        <end position="165"/>
    </location>
</feature>
<evidence type="ECO:0000313" key="3">
    <source>
        <dbReference type="EMBL" id="KAI8034556.1"/>
    </source>
</evidence>
<keyword evidence="2" id="KW-0732">Signal</keyword>